<organism evidence="1 2">
    <name type="scientific">Tegillarca granosa</name>
    <name type="common">Malaysian cockle</name>
    <name type="synonym">Anadara granosa</name>
    <dbReference type="NCBI Taxonomy" id="220873"/>
    <lineage>
        <taxon>Eukaryota</taxon>
        <taxon>Metazoa</taxon>
        <taxon>Spiralia</taxon>
        <taxon>Lophotrochozoa</taxon>
        <taxon>Mollusca</taxon>
        <taxon>Bivalvia</taxon>
        <taxon>Autobranchia</taxon>
        <taxon>Pteriomorphia</taxon>
        <taxon>Arcoida</taxon>
        <taxon>Arcoidea</taxon>
        <taxon>Arcidae</taxon>
        <taxon>Tegillarca</taxon>
    </lineage>
</organism>
<name>A0ABQ9EA74_TEGGR</name>
<evidence type="ECO:0000313" key="2">
    <source>
        <dbReference type="Proteomes" id="UP001217089"/>
    </source>
</evidence>
<gene>
    <name evidence="1" type="ORF">KUTeg_021966</name>
</gene>
<accession>A0ABQ9EA74</accession>
<dbReference type="Proteomes" id="UP001217089">
    <property type="component" value="Unassembled WGS sequence"/>
</dbReference>
<dbReference type="EMBL" id="JARBDR010000919">
    <property type="protein sequence ID" value="KAJ8300447.1"/>
    <property type="molecule type" value="Genomic_DNA"/>
</dbReference>
<comment type="caution">
    <text evidence="1">The sequence shown here is derived from an EMBL/GenBank/DDBJ whole genome shotgun (WGS) entry which is preliminary data.</text>
</comment>
<protein>
    <submittedName>
        <fullName evidence="1">Uncharacterized protein</fullName>
    </submittedName>
</protein>
<sequence length="245" mass="27577">MRRFDNPNAFVKIQQTLRRLSTTLTRQETMESEVTSIISESEVEKNVSLSAHPETKYRLDFSGMHIDTDTEFDPRRGSETLRAVLTERSKLDDWSASVTSLSGSSSDHKIMEFMQTPTLMSRRISMGRRDLLEWDDLCSNGKQSSISPVSSVDPKVREYLRTPSLSSRPSSVWSSYDEISTPSTIDEDGTRVHRRVNSLDSYVSHTASTASVGSLNDTAIYSIDLILQAKVKIADKPVRCFLQTV</sequence>
<proteinExistence type="predicted"/>
<keyword evidence="2" id="KW-1185">Reference proteome</keyword>
<evidence type="ECO:0000313" key="1">
    <source>
        <dbReference type="EMBL" id="KAJ8300447.1"/>
    </source>
</evidence>
<reference evidence="1 2" key="1">
    <citation type="submission" date="2022-12" db="EMBL/GenBank/DDBJ databases">
        <title>Chromosome-level genome of Tegillarca granosa.</title>
        <authorList>
            <person name="Kim J."/>
        </authorList>
    </citation>
    <scope>NUCLEOTIDE SEQUENCE [LARGE SCALE GENOMIC DNA]</scope>
    <source>
        <strain evidence="1">Teg-2019</strain>
        <tissue evidence="1">Adductor muscle</tissue>
    </source>
</reference>